<proteinExistence type="predicted"/>
<reference evidence="2" key="1">
    <citation type="journal article" date="2015" name="BMC Genomics">
        <title>Draft genome of a commonly misdiagnosed multidrug resistant pathogen Candida auris.</title>
        <authorList>
            <person name="Chatterjee S."/>
            <person name="Alampalli S.V."/>
            <person name="Nageshan R.K."/>
            <person name="Chettiar S.T."/>
            <person name="Joshi S."/>
            <person name="Tatu U.S."/>
        </authorList>
    </citation>
    <scope>NUCLEOTIDE SEQUENCE [LARGE SCALE GENOMIC DNA]</scope>
    <source>
        <strain evidence="2">6684</strain>
    </source>
</reference>
<dbReference type="EMBL" id="LGST01000066">
    <property type="protein sequence ID" value="KND95715.1"/>
    <property type="molecule type" value="Genomic_DNA"/>
</dbReference>
<organism evidence="1 2">
    <name type="scientific">Candidozyma auris</name>
    <name type="common">Yeast</name>
    <name type="synonym">Candida auris</name>
    <dbReference type="NCBI Taxonomy" id="498019"/>
    <lineage>
        <taxon>Eukaryota</taxon>
        <taxon>Fungi</taxon>
        <taxon>Dikarya</taxon>
        <taxon>Ascomycota</taxon>
        <taxon>Saccharomycotina</taxon>
        <taxon>Pichiomycetes</taxon>
        <taxon>Metschnikowiaceae</taxon>
        <taxon>Candidozyma</taxon>
    </lineage>
</organism>
<dbReference type="AlphaFoldDB" id="A0A0L0NPW6"/>
<dbReference type="Proteomes" id="UP000037122">
    <property type="component" value="Unassembled WGS sequence"/>
</dbReference>
<comment type="caution">
    <text evidence="1">The sequence shown here is derived from an EMBL/GenBank/DDBJ whole genome shotgun (WGS) entry which is preliminary data.</text>
</comment>
<accession>A0A0L0NPW6</accession>
<name>A0A0L0NPW6_CANAR</name>
<evidence type="ECO:0000313" key="2">
    <source>
        <dbReference type="Proteomes" id="UP000037122"/>
    </source>
</evidence>
<evidence type="ECO:0000313" key="1">
    <source>
        <dbReference type="EMBL" id="KND95715.1"/>
    </source>
</evidence>
<protein>
    <submittedName>
        <fullName evidence="1">Uncharacterized protein</fullName>
    </submittedName>
</protein>
<sequence length="37" mass="4057">MEGGAVELGFMVEEGGKEGGNQTIMSSRWRFEFGQFG</sequence>
<gene>
    <name evidence="1" type="ORF">QG37_08043</name>
</gene>